<keyword evidence="1" id="KW-0812">Transmembrane</keyword>
<dbReference type="InterPro" id="IPR036514">
    <property type="entry name" value="SGNH_hydro_sf"/>
</dbReference>
<protein>
    <submittedName>
        <fullName evidence="2">Uncharacterized protein</fullName>
    </submittedName>
</protein>
<proteinExistence type="predicted"/>
<feature type="transmembrane region" description="Helical" evidence="1">
    <location>
        <begin position="5"/>
        <end position="22"/>
    </location>
</feature>
<dbReference type="Gene3D" id="3.40.50.1110">
    <property type="entry name" value="SGNH hydrolase"/>
    <property type="match status" value="1"/>
</dbReference>
<dbReference type="EMBL" id="CP116967">
    <property type="protein sequence ID" value="WNM58923.1"/>
    <property type="molecule type" value="Genomic_DNA"/>
</dbReference>
<name>A0AA96GHE8_9BACT</name>
<dbReference type="AlphaFoldDB" id="A0AA96GHE8"/>
<reference evidence="2 3" key="1">
    <citation type="submission" date="2023-01" db="EMBL/GenBank/DDBJ databases">
        <title>Cultivation and genomic characterization of new, ubiquitous marine nitrite-oxidizing bacteria from the Nitrospirales.</title>
        <authorList>
            <person name="Mueller A.J."/>
            <person name="Daebeler A."/>
            <person name="Herbold C.W."/>
            <person name="Kirkegaard R.H."/>
            <person name="Daims H."/>
        </authorList>
    </citation>
    <scope>NUCLEOTIDE SEQUENCE [LARGE SCALE GENOMIC DNA]</scope>
    <source>
        <strain evidence="2 3">VA</strain>
    </source>
</reference>
<gene>
    <name evidence="2" type="ORF">PP769_03920</name>
</gene>
<keyword evidence="3" id="KW-1185">Reference proteome</keyword>
<dbReference type="KEGG" id="nall:PP769_03920"/>
<keyword evidence="1" id="KW-1133">Transmembrane helix</keyword>
<sequence>MPLQLRLLSITISAGGILFFLVEKEGVFSLIFGLGTLVAGILVAWVRQPRWKNVTLILLSVFACLAISEILCLLLNRTEESYSGEYTTSYFRSDGEDGDLGYEPNPGNFTVQKYHREHLVYSQSYAITPQRIRETPQKKRAESCNVVFFGGSYTFGEGVGDHETMPYFFAKGGDGKFNVYNLGFHGYGPHQMLRALETERLKTIVDGRVHLVIYQGIQSHVDRVAGNTFWDHYGPRYTLMPDGSVRYQGPFHGKYYKIFYDLVCHSALYGFIQERVIQMHAFDHRNIPLYLGVVEQSRRAIEGNLHAPFYVLFWDKGSGDILADQIVEKFEDHRFRLINISQVIPDIQVNHELYTLSPFDPHPNARAHYLIGKYLAEGFKDAPCDSLTFNQAKPTR</sequence>
<feature type="transmembrane region" description="Helical" evidence="1">
    <location>
        <begin position="53"/>
        <end position="76"/>
    </location>
</feature>
<dbReference type="SUPFAM" id="SSF52266">
    <property type="entry name" value="SGNH hydrolase"/>
    <property type="match status" value="1"/>
</dbReference>
<evidence type="ECO:0000256" key="1">
    <source>
        <dbReference type="SAM" id="Phobius"/>
    </source>
</evidence>
<organism evidence="2 3">
    <name type="scientific">Candidatus Nitrospira allomarina</name>
    <dbReference type="NCBI Taxonomy" id="3020900"/>
    <lineage>
        <taxon>Bacteria</taxon>
        <taxon>Pseudomonadati</taxon>
        <taxon>Nitrospirota</taxon>
        <taxon>Nitrospiria</taxon>
        <taxon>Nitrospirales</taxon>
        <taxon>Nitrospiraceae</taxon>
        <taxon>Nitrospira</taxon>
    </lineage>
</organism>
<evidence type="ECO:0000313" key="3">
    <source>
        <dbReference type="Proteomes" id="UP001302719"/>
    </source>
</evidence>
<feature type="transmembrane region" description="Helical" evidence="1">
    <location>
        <begin position="28"/>
        <end position="46"/>
    </location>
</feature>
<dbReference type="RefSeq" id="WP_312645452.1">
    <property type="nucleotide sequence ID" value="NZ_CP116967.1"/>
</dbReference>
<keyword evidence="1" id="KW-0472">Membrane</keyword>
<accession>A0AA96GHE8</accession>
<dbReference type="Proteomes" id="UP001302719">
    <property type="component" value="Chromosome"/>
</dbReference>
<dbReference type="GO" id="GO:0016788">
    <property type="term" value="F:hydrolase activity, acting on ester bonds"/>
    <property type="evidence" value="ECO:0007669"/>
    <property type="project" value="UniProtKB-ARBA"/>
</dbReference>
<evidence type="ECO:0000313" key="2">
    <source>
        <dbReference type="EMBL" id="WNM58923.1"/>
    </source>
</evidence>